<dbReference type="EMBL" id="BPVZ01000029">
    <property type="protein sequence ID" value="GKV08648.1"/>
    <property type="molecule type" value="Genomic_DNA"/>
</dbReference>
<dbReference type="FunFam" id="2.80.10.50:FF:000067">
    <property type="entry name" value="BnaC05g19630D protein"/>
    <property type="match status" value="1"/>
</dbReference>
<comment type="caution">
    <text evidence="4">The sequence shown here is derived from an EMBL/GenBank/DDBJ whole genome shotgun (WGS) entry which is preliminary data.</text>
</comment>
<dbReference type="InterPro" id="IPR007679">
    <property type="entry name" value="DUF569"/>
</dbReference>
<gene>
    <name evidence="4" type="ORF">SLEP1_g20252</name>
</gene>
<evidence type="ECO:0000259" key="3">
    <source>
        <dbReference type="Pfam" id="PF22932"/>
    </source>
</evidence>
<dbReference type="InterPro" id="IPR054726">
    <property type="entry name" value="Ubiq_DUF569-assoc"/>
</dbReference>
<dbReference type="SUPFAM" id="SSF50405">
    <property type="entry name" value="Actin-crosslinking proteins"/>
    <property type="match status" value="1"/>
</dbReference>
<protein>
    <recommendedName>
        <fullName evidence="6">DUF569 domain-containing protein</fullName>
    </recommendedName>
</protein>
<evidence type="ECO:0008006" key="6">
    <source>
        <dbReference type="Google" id="ProtNLM"/>
    </source>
</evidence>
<dbReference type="PANTHER" id="PTHR31205">
    <property type="entry name" value="ACTIN CROSS-LINKING PROTEIN (DUF569)"/>
    <property type="match status" value="1"/>
</dbReference>
<dbReference type="PANTHER" id="PTHR31205:SF77">
    <property type="entry name" value="CROSS-LINKING PROTEIN, PUTATIVE (DUF569)-RELATED"/>
    <property type="match status" value="1"/>
</dbReference>
<evidence type="ECO:0000313" key="4">
    <source>
        <dbReference type="EMBL" id="GKV08648.1"/>
    </source>
</evidence>
<dbReference type="Pfam" id="PF04601">
    <property type="entry name" value="DUF569"/>
    <property type="match status" value="1"/>
</dbReference>
<dbReference type="Proteomes" id="UP001054252">
    <property type="component" value="Unassembled WGS sequence"/>
</dbReference>
<feature type="region of interest" description="Disordered" evidence="1">
    <location>
        <begin position="151"/>
        <end position="201"/>
    </location>
</feature>
<reference evidence="4 5" key="1">
    <citation type="journal article" date="2021" name="Commun. Biol.">
        <title>The genome of Shorea leprosula (Dipterocarpaceae) highlights the ecological relevance of drought in aseasonal tropical rainforests.</title>
        <authorList>
            <person name="Ng K.K.S."/>
            <person name="Kobayashi M.J."/>
            <person name="Fawcett J.A."/>
            <person name="Hatakeyama M."/>
            <person name="Paape T."/>
            <person name="Ng C.H."/>
            <person name="Ang C.C."/>
            <person name="Tnah L.H."/>
            <person name="Lee C.T."/>
            <person name="Nishiyama T."/>
            <person name="Sese J."/>
            <person name="O'Brien M.J."/>
            <person name="Copetti D."/>
            <person name="Mohd Noor M.I."/>
            <person name="Ong R.C."/>
            <person name="Putra M."/>
            <person name="Sireger I.Z."/>
            <person name="Indrioko S."/>
            <person name="Kosugi Y."/>
            <person name="Izuno A."/>
            <person name="Isagi Y."/>
            <person name="Lee S.L."/>
            <person name="Shimizu K.K."/>
        </authorList>
    </citation>
    <scope>NUCLEOTIDE SEQUENCE [LARGE SCALE GENOMIC DNA]</scope>
    <source>
        <strain evidence="4">214</strain>
    </source>
</reference>
<accession>A0AAV5J228</accession>
<dbReference type="Gene3D" id="2.80.10.50">
    <property type="match status" value="1"/>
</dbReference>
<sequence length="298" mass="33931">MEIFQKAEKVRLRSHHDKYLLADDDEESVSQDRDGTLKNAQWTVELVENADVIRLKSFYGKYLTASNMPFLLGMTGKKVLQTVPRRLDSSVEWEPIREGVQVRLKTRYGQYLRGNGGLPPWRNSITHDIPHRTATQDWILWDVDVIQFRRPKQQASPKVQPPPPPPPELVDRVESEPPSPTAISLRSPKMTRLESDDSFDVSSPAKIEGRLIHYEVVDEDGEVDEAMGQRSSTFKGSGVEELKEMLKEETGLNEIFVCSRNPLNGKLYPLRLHLPPNNVTMRVVVVPSYSKVATEFEA</sequence>
<dbReference type="CDD" id="cd23340">
    <property type="entry name" value="beta-trefoil_FSCN_ACP-like"/>
    <property type="match status" value="1"/>
</dbReference>
<feature type="domain" description="DUF569" evidence="3">
    <location>
        <begin position="209"/>
        <end position="286"/>
    </location>
</feature>
<evidence type="ECO:0000259" key="2">
    <source>
        <dbReference type="Pfam" id="PF04601"/>
    </source>
</evidence>
<dbReference type="InterPro" id="IPR008999">
    <property type="entry name" value="Actin-crosslinking"/>
</dbReference>
<keyword evidence="5" id="KW-1185">Reference proteome</keyword>
<dbReference type="Pfam" id="PF22932">
    <property type="entry name" value="Ubiq_DUF_assoc"/>
    <property type="match status" value="1"/>
</dbReference>
<feature type="domain" description="DUF569" evidence="2">
    <location>
        <begin position="1"/>
        <end position="141"/>
    </location>
</feature>
<feature type="compositionally biased region" description="Pro residues" evidence="1">
    <location>
        <begin position="159"/>
        <end position="168"/>
    </location>
</feature>
<name>A0AAV5J228_9ROSI</name>
<evidence type="ECO:0000313" key="5">
    <source>
        <dbReference type="Proteomes" id="UP001054252"/>
    </source>
</evidence>
<evidence type="ECO:0000256" key="1">
    <source>
        <dbReference type="SAM" id="MobiDB-lite"/>
    </source>
</evidence>
<organism evidence="4 5">
    <name type="scientific">Rubroshorea leprosula</name>
    <dbReference type="NCBI Taxonomy" id="152421"/>
    <lineage>
        <taxon>Eukaryota</taxon>
        <taxon>Viridiplantae</taxon>
        <taxon>Streptophyta</taxon>
        <taxon>Embryophyta</taxon>
        <taxon>Tracheophyta</taxon>
        <taxon>Spermatophyta</taxon>
        <taxon>Magnoliopsida</taxon>
        <taxon>eudicotyledons</taxon>
        <taxon>Gunneridae</taxon>
        <taxon>Pentapetalae</taxon>
        <taxon>rosids</taxon>
        <taxon>malvids</taxon>
        <taxon>Malvales</taxon>
        <taxon>Dipterocarpaceae</taxon>
        <taxon>Rubroshorea</taxon>
    </lineage>
</organism>
<proteinExistence type="predicted"/>
<dbReference type="AlphaFoldDB" id="A0AAV5J228"/>